<reference evidence="11" key="1">
    <citation type="journal article" date="2020" name="mSystems">
        <title>Genome- and Community-Level Interaction Insights into Carbon Utilization and Element Cycling Functions of Hydrothermarchaeota in Hydrothermal Sediment.</title>
        <authorList>
            <person name="Zhou Z."/>
            <person name="Liu Y."/>
            <person name="Xu W."/>
            <person name="Pan J."/>
            <person name="Luo Z.H."/>
            <person name="Li M."/>
        </authorList>
    </citation>
    <scope>NUCLEOTIDE SEQUENCE [LARGE SCALE GENOMIC DNA]</scope>
    <source>
        <strain evidence="11">SpSt-456</strain>
    </source>
</reference>
<evidence type="ECO:0000259" key="10">
    <source>
        <dbReference type="PROSITE" id="PS50263"/>
    </source>
</evidence>
<evidence type="ECO:0000256" key="8">
    <source>
        <dbReference type="ARBA" id="ARBA00023315"/>
    </source>
</evidence>
<dbReference type="InterPro" id="IPR003010">
    <property type="entry name" value="C-N_Hydrolase"/>
</dbReference>
<comment type="catalytic activity">
    <reaction evidence="9">
        <text>N-terminal S-1,2-diacyl-sn-glyceryl-L-cysteinyl-[lipoprotein] + a glycerophospholipid = N-acyl-S-1,2-diacyl-sn-glyceryl-L-cysteinyl-[lipoprotein] + a 2-acyl-sn-glycero-3-phospholipid + H(+)</text>
        <dbReference type="Rhea" id="RHEA:48228"/>
        <dbReference type="Rhea" id="RHEA-COMP:14681"/>
        <dbReference type="Rhea" id="RHEA-COMP:14684"/>
        <dbReference type="ChEBI" id="CHEBI:15378"/>
        <dbReference type="ChEBI" id="CHEBI:136912"/>
        <dbReference type="ChEBI" id="CHEBI:140656"/>
        <dbReference type="ChEBI" id="CHEBI:140657"/>
        <dbReference type="ChEBI" id="CHEBI:140660"/>
        <dbReference type="EC" id="2.3.1.269"/>
    </reaction>
</comment>
<keyword evidence="11" id="KW-0449">Lipoprotein</keyword>
<dbReference type="GO" id="GO:0005886">
    <property type="term" value="C:plasma membrane"/>
    <property type="evidence" value="ECO:0007669"/>
    <property type="project" value="UniProtKB-SubCell"/>
</dbReference>
<evidence type="ECO:0000256" key="5">
    <source>
        <dbReference type="ARBA" id="ARBA00022692"/>
    </source>
</evidence>
<feature type="transmembrane region" description="Helical" evidence="9">
    <location>
        <begin position="189"/>
        <end position="206"/>
    </location>
</feature>
<dbReference type="PANTHER" id="PTHR38686">
    <property type="entry name" value="APOLIPOPROTEIN N-ACYLTRANSFERASE"/>
    <property type="match status" value="1"/>
</dbReference>
<dbReference type="SUPFAM" id="SSF56317">
    <property type="entry name" value="Carbon-nitrogen hydrolase"/>
    <property type="match status" value="1"/>
</dbReference>
<evidence type="ECO:0000313" key="11">
    <source>
        <dbReference type="EMBL" id="HFK96406.1"/>
    </source>
</evidence>
<accession>A0A831ZJ64</accession>
<evidence type="ECO:0000256" key="2">
    <source>
        <dbReference type="ARBA" id="ARBA00010065"/>
    </source>
</evidence>
<dbReference type="InterPro" id="IPR036526">
    <property type="entry name" value="C-N_Hydrolase_sf"/>
</dbReference>
<feature type="transmembrane region" description="Helical" evidence="9">
    <location>
        <begin position="161"/>
        <end position="182"/>
    </location>
</feature>
<proteinExistence type="inferred from homology"/>
<gene>
    <name evidence="9 11" type="primary">lnt</name>
    <name evidence="11" type="ORF">ENS06_03650</name>
</gene>
<dbReference type="Gene3D" id="3.60.110.10">
    <property type="entry name" value="Carbon-nitrogen hydrolase"/>
    <property type="match status" value="1"/>
</dbReference>
<comment type="function">
    <text evidence="9">Catalyzes the phospholipid dependent N-acylation of the N-terminal cysteine of apolipoprotein, the last step in lipoprotein maturation.</text>
</comment>
<comment type="similarity">
    <text evidence="2 9">Belongs to the CN hydrolase family. Apolipoprotein N-acyltransferase subfamily.</text>
</comment>
<dbReference type="NCBIfam" id="TIGR00546">
    <property type="entry name" value="lnt"/>
    <property type="match status" value="1"/>
</dbReference>
<keyword evidence="4 9" id="KW-0808">Transferase</keyword>
<evidence type="ECO:0000256" key="1">
    <source>
        <dbReference type="ARBA" id="ARBA00004651"/>
    </source>
</evidence>
<dbReference type="GO" id="GO:0042158">
    <property type="term" value="P:lipoprotein biosynthetic process"/>
    <property type="evidence" value="ECO:0007669"/>
    <property type="project" value="UniProtKB-UniRule"/>
</dbReference>
<keyword evidence="6 9" id="KW-1133">Transmembrane helix</keyword>
<dbReference type="UniPathway" id="UPA00666"/>
<dbReference type="PANTHER" id="PTHR38686:SF1">
    <property type="entry name" value="APOLIPOPROTEIN N-ACYLTRANSFERASE"/>
    <property type="match status" value="1"/>
</dbReference>
<feature type="transmembrane region" description="Helical" evidence="9">
    <location>
        <begin position="84"/>
        <end position="104"/>
    </location>
</feature>
<dbReference type="Pfam" id="PF00795">
    <property type="entry name" value="CN_hydrolase"/>
    <property type="match status" value="1"/>
</dbReference>
<protein>
    <recommendedName>
        <fullName evidence="9">Apolipoprotein N-acyltransferase</fullName>
        <shortName evidence="9">ALP N-acyltransferase</shortName>
        <ecNumber evidence="9">2.3.1.269</ecNumber>
    </recommendedName>
</protein>
<name>A0A831ZJ64_9BACT</name>
<feature type="transmembrane region" description="Helical" evidence="9">
    <location>
        <begin position="51"/>
        <end position="72"/>
    </location>
</feature>
<comment type="pathway">
    <text evidence="9">Protein modification; lipoprotein biosynthesis (N-acyl transfer).</text>
</comment>
<dbReference type="EC" id="2.3.1.269" evidence="9"/>
<organism evidence="11">
    <name type="scientific">Desulfacinum infernum</name>
    <dbReference type="NCBI Taxonomy" id="35837"/>
    <lineage>
        <taxon>Bacteria</taxon>
        <taxon>Pseudomonadati</taxon>
        <taxon>Thermodesulfobacteriota</taxon>
        <taxon>Syntrophobacteria</taxon>
        <taxon>Syntrophobacterales</taxon>
        <taxon>Syntrophobacteraceae</taxon>
        <taxon>Desulfacinum</taxon>
    </lineage>
</organism>
<feature type="transmembrane region" description="Helical" evidence="9">
    <location>
        <begin position="116"/>
        <end position="141"/>
    </location>
</feature>
<dbReference type="AlphaFoldDB" id="A0A831ZJ64"/>
<evidence type="ECO:0000256" key="4">
    <source>
        <dbReference type="ARBA" id="ARBA00022679"/>
    </source>
</evidence>
<evidence type="ECO:0000256" key="3">
    <source>
        <dbReference type="ARBA" id="ARBA00022475"/>
    </source>
</evidence>
<dbReference type="HAMAP" id="MF_01148">
    <property type="entry name" value="Lnt"/>
    <property type="match status" value="1"/>
</dbReference>
<dbReference type="PROSITE" id="PS50263">
    <property type="entry name" value="CN_HYDROLASE"/>
    <property type="match status" value="1"/>
</dbReference>
<dbReference type="EMBL" id="DSTK01000012">
    <property type="protein sequence ID" value="HFK96406.1"/>
    <property type="molecule type" value="Genomic_DNA"/>
</dbReference>
<keyword evidence="7 9" id="KW-0472">Membrane</keyword>
<evidence type="ECO:0000256" key="9">
    <source>
        <dbReference type="HAMAP-Rule" id="MF_01148"/>
    </source>
</evidence>
<dbReference type="InterPro" id="IPR004563">
    <property type="entry name" value="Apolipo_AcylTrfase"/>
</dbReference>
<dbReference type="GO" id="GO:0016410">
    <property type="term" value="F:N-acyltransferase activity"/>
    <property type="evidence" value="ECO:0007669"/>
    <property type="project" value="UniProtKB-UniRule"/>
</dbReference>
<feature type="transmembrane region" description="Helical" evidence="9">
    <location>
        <begin position="12"/>
        <end position="39"/>
    </location>
</feature>
<evidence type="ECO:0000256" key="7">
    <source>
        <dbReference type="ARBA" id="ARBA00023136"/>
    </source>
</evidence>
<feature type="domain" description="CN hydrolase" evidence="10">
    <location>
        <begin position="227"/>
        <end position="471"/>
    </location>
</feature>
<keyword evidence="3 9" id="KW-1003">Cell membrane</keyword>
<sequence>MIALLTSPWTAAVATGLLLTAGFPFFNVFGASWIALIPLLARIGNMPLRNAFRAGFVAGFVHNLTALSWITYVVTHYGNLPLPVSAAVLCLLCAYLALYPAVFFTAARRWHASPGLWVWGLPCLWIALEWVRAHALTGFPWTNVGYTQTAVEPLLQTADIAGVYGAGWLVIYGNVLLAGLLLRKVGLRSVAAAVLCFALFFGYGMWRGQNLREYPSAAAAALRVALIQGNIDQSVKWDPAFQQKTLEIYRDLSEAALQDNPPDLLIWPETAAPFFYGLEETPTRMLHAIAASLNVPTVLGIPWVISDGSAVRLQNRAVLFHPTDGIVAAYAKRHLVPFGEYVPLKRLLFFVEKLVAAAGDFVPGTSPAVFSFQNAPFGVLICYEAIFPELARDAVRHGARFLVNLTNDAWFGRTAAPYQHLEIARWRSVECRVPLIRCANTGISAVFDASGKTLASLPLNVAGTAGALIIPGKETPTFYVRYGDLFAWSCTLTAILCVVYGERAQRARATGARKGDRIVL</sequence>
<dbReference type="CDD" id="cd07571">
    <property type="entry name" value="ALP_N-acyl_transferase"/>
    <property type="match status" value="1"/>
</dbReference>
<comment type="caution">
    <text evidence="11">The sequence shown here is derived from an EMBL/GenBank/DDBJ whole genome shotgun (WGS) entry which is preliminary data.</text>
</comment>
<keyword evidence="8 9" id="KW-0012">Acyltransferase</keyword>
<comment type="subcellular location">
    <subcellularLocation>
        <location evidence="1 9">Cell membrane</location>
        <topology evidence="1 9">Multi-pass membrane protein</topology>
    </subcellularLocation>
</comment>
<evidence type="ECO:0000256" key="6">
    <source>
        <dbReference type="ARBA" id="ARBA00022989"/>
    </source>
</evidence>
<dbReference type="Pfam" id="PF20154">
    <property type="entry name" value="LNT_N"/>
    <property type="match status" value="1"/>
</dbReference>
<dbReference type="InterPro" id="IPR045378">
    <property type="entry name" value="LNT_N"/>
</dbReference>
<keyword evidence="5 9" id="KW-0812">Transmembrane</keyword>